<dbReference type="Pfam" id="PF13505">
    <property type="entry name" value="OMP_b-brl"/>
    <property type="match status" value="1"/>
</dbReference>
<sequence length="205" mass="21003">MKNILSAAAAIVVTLVASTPAFAGALNEPVIAPAPVAPPPAPVYTGGDWTGFYGGAQIGNLDVDGKNGLAGVGGDDTTFGVHAGYNYDFGAWVLGGEVDYDDASVDLESAGAPIGQSVDSVWRAKLRGGYDFGRTLLYGTVGLADVDTSVGGDTGDFYGVGLSYKATEQVIISGEYLKHSFSDLGGTSGQDADADTFTLRASWQF</sequence>
<reference evidence="8" key="1">
    <citation type="submission" date="2024-01" db="EMBL/GenBank/DDBJ databases">
        <title>Roseobacter fucihabitans sp. nov., isolated from the brown alga Fucus spiralis.</title>
        <authorList>
            <person name="Hahnke S."/>
            <person name="Berger M."/>
            <person name="Schlingloff A."/>
            <person name="Athale I."/>
            <person name="Neumann-Schaal M."/>
            <person name="Adenaya A."/>
            <person name="Poehlein A."/>
            <person name="Daniel R."/>
            <person name="Pertersen J."/>
            <person name="Brinkhoff T."/>
        </authorList>
    </citation>
    <scope>NUCLEOTIDE SEQUENCE [LARGE SCALE GENOMIC DNA]</scope>
    <source>
        <strain evidence="8">B14</strain>
    </source>
</reference>
<dbReference type="RefSeq" id="WP_187429938.1">
    <property type="nucleotide sequence ID" value="NZ_CP143423.1"/>
</dbReference>
<dbReference type="InterPro" id="IPR051692">
    <property type="entry name" value="OMP-like"/>
</dbReference>
<evidence type="ECO:0000256" key="3">
    <source>
        <dbReference type="ARBA" id="ARBA00023136"/>
    </source>
</evidence>
<dbReference type="InterPro" id="IPR011250">
    <property type="entry name" value="OMP/PagP_B-barrel"/>
</dbReference>
<evidence type="ECO:0000256" key="2">
    <source>
        <dbReference type="ARBA" id="ARBA00022729"/>
    </source>
</evidence>
<feature type="domain" description="Outer membrane protein beta-barrel" evidence="6">
    <location>
        <begin position="41"/>
        <end position="205"/>
    </location>
</feature>
<keyword evidence="2 5" id="KW-0732">Signal</keyword>
<evidence type="ECO:0000313" key="7">
    <source>
        <dbReference type="EMBL" id="WVX48792.1"/>
    </source>
</evidence>
<dbReference type="InterPro" id="IPR027385">
    <property type="entry name" value="Beta-barrel_OMP"/>
</dbReference>
<evidence type="ECO:0000313" key="8">
    <source>
        <dbReference type="Proteomes" id="UP001318682"/>
    </source>
</evidence>
<feature type="chain" id="PRO_5047314511" description="Outer membrane protein beta-barrel domain-containing protein" evidence="5">
    <location>
        <begin position="24"/>
        <end position="205"/>
    </location>
</feature>
<comment type="subcellular location">
    <subcellularLocation>
        <location evidence="1">Membrane</location>
    </subcellularLocation>
</comment>
<protein>
    <recommendedName>
        <fullName evidence="6">Outer membrane protein beta-barrel domain-containing protein</fullName>
    </recommendedName>
</protein>
<keyword evidence="8" id="KW-1185">Reference proteome</keyword>
<accession>A0ABZ2BUB2</accession>
<dbReference type="EMBL" id="CP143423">
    <property type="protein sequence ID" value="WVX48792.1"/>
    <property type="molecule type" value="Genomic_DNA"/>
</dbReference>
<name>A0ABZ2BUB2_9RHOB</name>
<dbReference type="PANTHER" id="PTHR34001">
    <property type="entry name" value="BLL7405 PROTEIN"/>
    <property type="match status" value="1"/>
</dbReference>
<feature type="signal peptide" evidence="5">
    <location>
        <begin position="1"/>
        <end position="23"/>
    </location>
</feature>
<evidence type="ECO:0000256" key="5">
    <source>
        <dbReference type="SAM" id="SignalP"/>
    </source>
</evidence>
<dbReference type="Gene3D" id="2.40.160.10">
    <property type="entry name" value="Porin"/>
    <property type="match status" value="1"/>
</dbReference>
<dbReference type="InterPro" id="IPR023614">
    <property type="entry name" value="Porin_dom_sf"/>
</dbReference>
<organism evidence="7 8">
    <name type="scientific">Roseobacter fucihabitans</name>
    <dbReference type="NCBI Taxonomy" id="1537242"/>
    <lineage>
        <taxon>Bacteria</taxon>
        <taxon>Pseudomonadati</taxon>
        <taxon>Pseudomonadota</taxon>
        <taxon>Alphaproteobacteria</taxon>
        <taxon>Rhodobacterales</taxon>
        <taxon>Roseobacteraceae</taxon>
        <taxon>Roseobacter</taxon>
    </lineage>
</organism>
<evidence type="ECO:0000256" key="4">
    <source>
        <dbReference type="ARBA" id="ARBA00038306"/>
    </source>
</evidence>
<evidence type="ECO:0000256" key="1">
    <source>
        <dbReference type="ARBA" id="ARBA00004370"/>
    </source>
</evidence>
<dbReference type="PANTHER" id="PTHR34001:SF3">
    <property type="entry name" value="BLL7405 PROTEIN"/>
    <property type="match status" value="1"/>
</dbReference>
<proteinExistence type="inferred from homology"/>
<dbReference type="Proteomes" id="UP001318682">
    <property type="component" value="Chromosome"/>
</dbReference>
<comment type="similarity">
    <text evidence="4">Belongs to the Omp25/RopB family.</text>
</comment>
<evidence type="ECO:0000259" key="6">
    <source>
        <dbReference type="Pfam" id="PF13505"/>
    </source>
</evidence>
<dbReference type="SUPFAM" id="SSF56925">
    <property type="entry name" value="OMPA-like"/>
    <property type="match status" value="1"/>
</dbReference>
<keyword evidence="3" id="KW-0472">Membrane</keyword>
<gene>
    <name evidence="7" type="ORF">ROLI_018740</name>
</gene>